<comment type="function">
    <text evidence="9">Site-specific tyrosine recombinase, which acts by catalyzing the cutting and rejoining of the recombining DNA molecules. The XerC-XerD complex is essential to convert dimers of the bacterial chromosome into monomers to permit their segregation at cell division. It also contributes to the segregational stability of plasmids.</text>
</comment>
<dbReference type="GO" id="GO:0005737">
    <property type="term" value="C:cytoplasm"/>
    <property type="evidence" value="ECO:0007669"/>
    <property type="project" value="UniProtKB-SubCell"/>
</dbReference>
<dbReference type="Proteomes" id="UP000295390">
    <property type="component" value="Unassembled WGS sequence"/>
</dbReference>
<comment type="caution">
    <text evidence="12">The sequence shown here is derived from an EMBL/GenBank/DDBJ whole genome shotgun (WGS) entry which is preliminary data.</text>
</comment>
<keyword evidence="13" id="KW-1185">Reference proteome</keyword>
<evidence type="ECO:0000259" key="10">
    <source>
        <dbReference type="PROSITE" id="PS51898"/>
    </source>
</evidence>
<dbReference type="CDD" id="cd00798">
    <property type="entry name" value="INT_XerDC_C"/>
    <property type="match status" value="1"/>
</dbReference>
<dbReference type="GO" id="GO:0003677">
    <property type="term" value="F:DNA binding"/>
    <property type="evidence" value="ECO:0007669"/>
    <property type="project" value="UniProtKB-UniRule"/>
</dbReference>
<dbReference type="InterPro" id="IPR023009">
    <property type="entry name" value="Tyrosine_recombinase_XerC/XerD"/>
</dbReference>
<gene>
    <name evidence="9" type="primary">xerC</name>
    <name evidence="12" type="ORF">DFQ07_1934</name>
</gene>
<proteinExistence type="inferred from homology"/>
<keyword evidence="6 9" id="KW-0238">DNA-binding</keyword>
<evidence type="ECO:0000313" key="13">
    <source>
        <dbReference type="Proteomes" id="UP000295390"/>
    </source>
</evidence>
<feature type="active site" evidence="9">
    <location>
        <position position="172"/>
    </location>
</feature>
<dbReference type="GO" id="GO:0051301">
    <property type="term" value="P:cell division"/>
    <property type="evidence" value="ECO:0007669"/>
    <property type="project" value="UniProtKB-KW"/>
</dbReference>
<dbReference type="GO" id="GO:0006313">
    <property type="term" value="P:DNA transposition"/>
    <property type="evidence" value="ECO:0007669"/>
    <property type="project" value="UniProtKB-UniRule"/>
</dbReference>
<keyword evidence="7 9" id="KW-0233">DNA recombination</keyword>
<dbReference type="AlphaFoldDB" id="A0A4R6TBE1"/>
<dbReference type="PANTHER" id="PTHR30349">
    <property type="entry name" value="PHAGE INTEGRASE-RELATED"/>
    <property type="match status" value="1"/>
</dbReference>
<dbReference type="InterPro" id="IPR050090">
    <property type="entry name" value="Tyrosine_recombinase_XerCD"/>
</dbReference>
<dbReference type="SUPFAM" id="SSF56349">
    <property type="entry name" value="DNA breaking-rejoining enzymes"/>
    <property type="match status" value="1"/>
</dbReference>
<evidence type="ECO:0000256" key="9">
    <source>
        <dbReference type="HAMAP-Rule" id="MF_01808"/>
    </source>
</evidence>
<feature type="active site" evidence="9">
    <location>
        <position position="270"/>
    </location>
</feature>
<feature type="active site" evidence="9">
    <location>
        <position position="247"/>
    </location>
</feature>
<keyword evidence="5 9" id="KW-0229">DNA integration</keyword>
<dbReference type="InterPro" id="IPR010998">
    <property type="entry name" value="Integrase_recombinase_N"/>
</dbReference>
<comment type="similarity">
    <text evidence="9">Belongs to the 'phage' integrase family. XerC subfamily.</text>
</comment>
<evidence type="ECO:0000256" key="2">
    <source>
        <dbReference type="ARBA" id="ARBA00022490"/>
    </source>
</evidence>
<dbReference type="Pfam" id="PF00589">
    <property type="entry name" value="Phage_integrase"/>
    <property type="match status" value="1"/>
</dbReference>
<dbReference type="RefSeq" id="WP_133536163.1">
    <property type="nucleotide sequence ID" value="NZ_SNYH01000004.1"/>
</dbReference>
<protein>
    <recommendedName>
        <fullName evidence="9">Tyrosine recombinase XerC</fullName>
    </recommendedName>
</protein>
<feature type="active site" description="O-(3'-phospho-DNA)-tyrosine intermediate" evidence="9">
    <location>
        <position position="279"/>
    </location>
</feature>
<evidence type="ECO:0000256" key="3">
    <source>
        <dbReference type="ARBA" id="ARBA00022618"/>
    </source>
</evidence>
<dbReference type="Gene3D" id="1.10.150.130">
    <property type="match status" value="1"/>
</dbReference>
<dbReference type="GO" id="GO:0007059">
    <property type="term" value="P:chromosome segregation"/>
    <property type="evidence" value="ECO:0007669"/>
    <property type="project" value="UniProtKB-UniRule"/>
</dbReference>
<dbReference type="InterPro" id="IPR013762">
    <property type="entry name" value="Integrase-like_cat_sf"/>
</dbReference>
<evidence type="ECO:0000256" key="8">
    <source>
        <dbReference type="ARBA" id="ARBA00023306"/>
    </source>
</evidence>
<keyword evidence="8 9" id="KW-0131">Cell cycle</keyword>
<feature type="domain" description="Tyr recombinase" evidence="10">
    <location>
        <begin position="108"/>
        <end position="292"/>
    </location>
</feature>
<dbReference type="InterPro" id="IPR002104">
    <property type="entry name" value="Integrase_catalytic"/>
</dbReference>
<keyword evidence="2 9" id="KW-0963">Cytoplasm</keyword>
<dbReference type="Pfam" id="PF02899">
    <property type="entry name" value="Phage_int_SAM_1"/>
    <property type="match status" value="1"/>
</dbReference>
<comment type="subcellular location">
    <subcellularLocation>
        <location evidence="1 9">Cytoplasm</location>
    </subcellularLocation>
</comment>
<keyword evidence="4 9" id="KW-0159">Chromosome partition</keyword>
<feature type="active site" evidence="9">
    <location>
        <position position="244"/>
    </location>
</feature>
<evidence type="ECO:0000313" key="12">
    <source>
        <dbReference type="EMBL" id="TDQ25511.1"/>
    </source>
</evidence>
<evidence type="ECO:0000256" key="4">
    <source>
        <dbReference type="ARBA" id="ARBA00022829"/>
    </source>
</evidence>
<dbReference type="InterPro" id="IPR004107">
    <property type="entry name" value="Integrase_SAM-like_N"/>
</dbReference>
<accession>A0A4R6TBE1</accession>
<evidence type="ECO:0000256" key="6">
    <source>
        <dbReference type="ARBA" id="ARBA00023125"/>
    </source>
</evidence>
<name>A0A4R6TBE1_9FLAO</name>
<evidence type="ECO:0000259" key="11">
    <source>
        <dbReference type="PROSITE" id="PS51900"/>
    </source>
</evidence>
<dbReference type="InterPro" id="IPR044068">
    <property type="entry name" value="CB"/>
</dbReference>
<dbReference type="InterPro" id="IPR011010">
    <property type="entry name" value="DNA_brk_join_enz"/>
</dbReference>
<evidence type="ECO:0000256" key="7">
    <source>
        <dbReference type="ARBA" id="ARBA00023172"/>
    </source>
</evidence>
<dbReference type="PROSITE" id="PS51898">
    <property type="entry name" value="TYR_RECOMBINASE"/>
    <property type="match status" value="1"/>
</dbReference>
<feature type="domain" description="Core-binding (CB)" evidence="11">
    <location>
        <begin position="1"/>
        <end position="87"/>
    </location>
</feature>
<keyword evidence="3 9" id="KW-0132">Cell division</keyword>
<evidence type="ECO:0000256" key="5">
    <source>
        <dbReference type="ARBA" id="ARBA00022908"/>
    </source>
</evidence>
<evidence type="ECO:0000256" key="1">
    <source>
        <dbReference type="ARBA" id="ARBA00004496"/>
    </source>
</evidence>
<dbReference type="NCBIfam" id="NF040815">
    <property type="entry name" value="recomb_XerA_Arch"/>
    <property type="match status" value="1"/>
</dbReference>
<comment type="subunit">
    <text evidence="9">Forms a cyclic heterotetrameric complex composed of two molecules of XerC and two molecules of XerD.</text>
</comment>
<dbReference type="Gene3D" id="1.10.443.10">
    <property type="entry name" value="Intergrase catalytic core"/>
    <property type="match status" value="1"/>
</dbReference>
<feature type="active site" evidence="9">
    <location>
        <position position="148"/>
    </location>
</feature>
<dbReference type="EMBL" id="SNYH01000004">
    <property type="protein sequence ID" value="TDQ25511.1"/>
    <property type="molecule type" value="Genomic_DNA"/>
</dbReference>
<organism evidence="12 13">
    <name type="scientific">Tenacibaculum caenipelagi</name>
    <dbReference type="NCBI Taxonomy" id="1325435"/>
    <lineage>
        <taxon>Bacteria</taxon>
        <taxon>Pseudomonadati</taxon>
        <taxon>Bacteroidota</taxon>
        <taxon>Flavobacteriia</taxon>
        <taxon>Flavobacteriales</taxon>
        <taxon>Flavobacteriaceae</taxon>
        <taxon>Tenacibaculum</taxon>
    </lineage>
</organism>
<dbReference type="GO" id="GO:0009037">
    <property type="term" value="F:tyrosine-based site-specific recombinase activity"/>
    <property type="evidence" value="ECO:0007669"/>
    <property type="project" value="UniProtKB-UniRule"/>
</dbReference>
<dbReference type="NCBIfam" id="NF001399">
    <property type="entry name" value="PRK00283.1"/>
    <property type="match status" value="1"/>
</dbReference>
<dbReference type="PANTHER" id="PTHR30349:SF81">
    <property type="entry name" value="TYROSINE RECOMBINASE XERC"/>
    <property type="match status" value="1"/>
</dbReference>
<reference evidence="12 13" key="1">
    <citation type="submission" date="2019-03" db="EMBL/GenBank/DDBJ databases">
        <title>Genomic Encyclopedia of Type Strains, Phase III (KMG-III): the genomes of soil and plant-associated and newly described type strains.</title>
        <authorList>
            <person name="Whitman W."/>
        </authorList>
    </citation>
    <scope>NUCLEOTIDE SEQUENCE [LARGE SCALE GENOMIC DNA]</scope>
    <source>
        <strain evidence="12 13">CECT 8283</strain>
    </source>
</reference>
<dbReference type="OrthoDB" id="9801717at2"/>
<dbReference type="PROSITE" id="PS51900">
    <property type="entry name" value="CB"/>
    <property type="match status" value="1"/>
</dbReference>
<sequence length="307" mass="35971">MNWKQATSDYVNFLKIERGLSKNSIDSYQRDVKKLALFLENLDAIPSPIYITQENVQQFIYETSKKINARSQARLISGLRSFFDFLVFEDYRKDNPTDLIESPNITRKLPDTLEKEEIDDLIAAIDLSHPQGERNKTIIETIYSCGLRVSELINLQLSDLFFDEGYIRILGKGDKYRFVPIHITTIQRLNFYIDEIRSEITPKKEDEDIVFLNRRGKRLTRQMIFIILKELALKINLKKSIGPHTLRHSFATYLLKHGADLRVIQQLLGHESITTTEIYVHLDNSYLKKVIELHHPRSNFNLKEEEE</sequence>
<dbReference type="HAMAP" id="MF_01808">
    <property type="entry name" value="Recomb_XerC_XerD"/>
    <property type="match status" value="1"/>
</dbReference>